<reference evidence="1" key="1">
    <citation type="submission" date="2013-08" db="EMBL/GenBank/DDBJ databases">
        <authorList>
            <person name="Mendez C."/>
            <person name="Richter M."/>
            <person name="Ferrer M."/>
            <person name="Sanchez J."/>
        </authorList>
    </citation>
    <scope>NUCLEOTIDE SEQUENCE</scope>
</reference>
<gene>
    <name evidence="1" type="ORF">B2A_04601</name>
</gene>
<reference evidence="1" key="2">
    <citation type="journal article" date="2014" name="ISME J.">
        <title>Microbial stratification in low pH oxic and suboxic macroscopic growths along an acid mine drainage.</title>
        <authorList>
            <person name="Mendez-Garcia C."/>
            <person name="Mesa V."/>
            <person name="Sprenger R.R."/>
            <person name="Richter M."/>
            <person name="Diez M.S."/>
            <person name="Solano J."/>
            <person name="Bargiela R."/>
            <person name="Golyshina O.V."/>
            <person name="Manteca A."/>
            <person name="Ramos J.L."/>
            <person name="Gallego J.R."/>
            <person name="Llorente I."/>
            <person name="Martins Dos Santos V.A."/>
            <person name="Jensen O.N."/>
            <person name="Pelaez A.I."/>
            <person name="Sanchez J."/>
            <person name="Ferrer M."/>
        </authorList>
    </citation>
    <scope>NUCLEOTIDE SEQUENCE</scope>
</reference>
<accession>T1AN75</accession>
<organism evidence="1">
    <name type="scientific">mine drainage metagenome</name>
    <dbReference type="NCBI Taxonomy" id="410659"/>
    <lineage>
        <taxon>unclassified sequences</taxon>
        <taxon>metagenomes</taxon>
        <taxon>ecological metagenomes</taxon>
    </lineage>
</organism>
<sequence>MALALGQFGTFKSLYTGYSSFGDDDVPTIYWNADNYTTPSSVGFGNNYTSNYINFISADYESPIVQGFEIQPLSYFVSKAAATNQTYLDAMKFMNSTNQFQGTPFTFWGKYIVGGADAVDFSNSSSSRNVTIEYMTHAQMYNELGKPNDQMGWTEYAGADVYIAYLCNTLNSTSSSEPSVCALPAIKGIENVMGLKG</sequence>
<protein>
    <submittedName>
        <fullName evidence="1">Uncharacterized protein</fullName>
    </submittedName>
</protein>
<proteinExistence type="predicted"/>
<name>T1AN75_9ZZZZ</name>
<evidence type="ECO:0000313" key="1">
    <source>
        <dbReference type="EMBL" id="EQD57943.1"/>
    </source>
</evidence>
<dbReference type="AlphaFoldDB" id="T1AN75"/>
<dbReference type="EMBL" id="AUZZ01003101">
    <property type="protein sequence ID" value="EQD57943.1"/>
    <property type="molecule type" value="Genomic_DNA"/>
</dbReference>
<comment type="caution">
    <text evidence="1">The sequence shown here is derived from an EMBL/GenBank/DDBJ whole genome shotgun (WGS) entry which is preliminary data.</text>
</comment>